<evidence type="ECO:0000313" key="1">
    <source>
        <dbReference type="EMBL" id="POI19406.1"/>
    </source>
</evidence>
<proteinExistence type="predicted"/>
<accession>A0A2P4S5J5</accession>
<comment type="caution">
    <text evidence="1">The sequence shown here is derived from an EMBL/GenBank/DDBJ whole genome shotgun (WGS) entry which is preliminary data.</text>
</comment>
<protein>
    <submittedName>
        <fullName evidence="1">Uncharacterized protein</fullName>
    </submittedName>
</protein>
<dbReference type="Proteomes" id="UP000237246">
    <property type="component" value="Unassembled WGS sequence"/>
</dbReference>
<evidence type="ECO:0000313" key="2">
    <source>
        <dbReference type="Proteomes" id="UP000237246"/>
    </source>
</evidence>
<keyword evidence="2" id="KW-1185">Reference proteome</keyword>
<sequence>MTAVFPQTSPAISLVPAGSSSTSAFRL</sequence>
<name>A0A2P4S5J5_BAMTH</name>
<gene>
    <name evidence="1" type="ORF">CIB84_016849</name>
</gene>
<dbReference type="AlphaFoldDB" id="A0A2P4S5J5"/>
<dbReference type="EMBL" id="PPHD01102327">
    <property type="protein sequence ID" value="POI19406.1"/>
    <property type="molecule type" value="Genomic_DNA"/>
</dbReference>
<reference evidence="1 2" key="1">
    <citation type="submission" date="2018-01" db="EMBL/GenBank/DDBJ databases">
        <title>Comparison of the Chinese Bamboo Partridge and Red Junglefowl genome sequences highlights the importance of demography in genome evolution.</title>
        <authorList>
            <person name="Tiley G.P."/>
            <person name="Kimball R.T."/>
            <person name="Braun E.L."/>
            <person name="Burleigh J.G."/>
        </authorList>
    </citation>
    <scope>NUCLEOTIDE SEQUENCE [LARGE SCALE GENOMIC DNA]</scope>
    <source>
        <strain evidence="1">RTK389</strain>
        <tissue evidence="1">Blood</tissue>
    </source>
</reference>
<organism evidence="1 2">
    <name type="scientific">Bambusicola thoracicus</name>
    <name type="common">Chinese bamboo-partridge</name>
    <name type="synonym">Perdix thoracica</name>
    <dbReference type="NCBI Taxonomy" id="9083"/>
    <lineage>
        <taxon>Eukaryota</taxon>
        <taxon>Metazoa</taxon>
        <taxon>Chordata</taxon>
        <taxon>Craniata</taxon>
        <taxon>Vertebrata</taxon>
        <taxon>Euteleostomi</taxon>
        <taxon>Archelosauria</taxon>
        <taxon>Archosauria</taxon>
        <taxon>Dinosauria</taxon>
        <taxon>Saurischia</taxon>
        <taxon>Theropoda</taxon>
        <taxon>Coelurosauria</taxon>
        <taxon>Aves</taxon>
        <taxon>Neognathae</taxon>
        <taxon>Galloanserae</taxon>
        <taxon>Galliformes</taxon>
        <taxon>Phasianidae</taxon>
        <taxon>Perdicinae</taxon>
        <taxon>Bambusicola</taxon>
    </lineage>
</organism>